<name>A0ABY4YWP2_9MICO</name>
<evidence type="ECO:0000313" key="2">
    <source>
        <dbReference type="EMBL" id="USQ81149.1"/>
    </source>
</evidence>
<protein>
    <recommendedName>
        <fullName evidence="4">WXG100 family type VII secretion target</fullName>
    </recommendedName>
</protein>
<feature type="compositionally biased region" description="Low complexity" evidence="1">
    <location>
        <begin position="9"/>
        <end position="21"/>
    </location>
</feature>
<dbReference type="RefSeq" id="WP_252594533.1">
    <property type="nucleotide sequence ID" value="NZ_CP099489.1"/>
</dbReference>
<reference evidence="2" key="1">
    <citation type="submission" date="2022-06" db="EMBL/GenBank/DDBJ databases">
        <title>Ornithinimicrobium HY1793.</title>
        <authorList>
            <person name="Huang Y."/>
        </authorList>
    </citation>
    <scope>NUCLEOTIDE SEQUENCE</scope>
    <source>
        <strain evidence="2">HY1793</strain>
    </source>
</reference>
<dbReference type="EMBL" id="CP099489">
    <property type="protein sequence ID" value="USQ81149.1"/>
    <property type="molecule type" value="Genomic_DNA"/>
</dbReference>
<evidence type="ECO:0008006" key="4">
    <source>
        <dbReference type="Google" id="ProtNLM"/>
    </source>
</evidence>
<feature type="compositionally biased region" description="Pro residues" evidence="1">
    <location>
        <begin position="130"/>
        <end position="140"/>
    </location>
</feature>
<feature type="compositionally biased region" description="Polar residues" evidence="1">
    <location>
        <begin position="22"/>
        <end position="33"/>
    </location>
</feature>
<feature type="region of interest" description="Disordered" evidence="1">
    <location>
        <begin position="67"/>
        <end position="140"/>
    </location>
</feature>
<dbReference type="Proteomes" id="UP001056455">
    <property type="component" value="Chromosome"/>
</dbReference>
<organism evidence="2 3">
    <name type="scientific">Ornithinimicrobium faecis</name>
    <dbReference type="NCBI Taxonomy" id="2934158"/>
    <lineage>
        <taxon>Bacteria</taxon>
        <taxon>Bacillati</taxon>
        <taxon>Actinomycetota</taxon>
        <taxon>Actinomycetes</taxon>
        <taxon>Micrococcales</taxon>
        <taxon>Ornithinimicrobiaceae</taxon>
        <taxon>Ornithinimicrobium</taxon>
    </lineage>
</organism>
<feature type="compositionally biased region" description="Pro residues" evidence="1">
    <location>
        <begin position="85"/>
        <end position="123"/>
    </location>
</feature>
<sequence length="140" mass="13996">MGFLDKAKAAANDLASKADSAISQASSSWTGSGDSERLLRDFGLLTWREQHGQAVDPADLTRVREALEAMDGSGGLNTLQVHTQPAPPPPGSFGAPPPPGGAQGTPPPPTGGQPAPGQTPPPQGGGSGTVPPPPPPPPSF</sequence>
<gene>
    <name evidence="2" type="ORF">NF556_05755</name>
</gene>
<evidence type="ECO:0000256" key="1">
    <source>
        <dbReference type="SAM" id="MobiDB-lite"/>
    </source>
</evidence>
<accession>A0ABY4YWP2</accession>
<evidence type="ECO:0000313" key="3">
    <source>
        <dbReference type="Proteomes" id="UP001056455"/>
    </source>
</evidence>
<feature type="region of interest" description="Disordered" evidence="1">
    <location>
        <begin position="1"/>
        <end position="36"/>
    </location>
</feature>
<proteinExistence type="predicted"/>
<keyword evidence="3" id="KW-1185">Reference proteome</keyword>